<dbReference type="RefSeq" id="WP_030041587.1">
    <property type="nucleotide sequence ID" value="NZ_KL575607.1"/>
</dbReference>
<dbReference type="STRING" id="67356.AQJ84_06300"/>
<feature type="domain" description="N-acetyltransferase" evidence="1">
    <location>
        <begin position="3"/>
        <end position="179"/>
    </location>
</feature>
<dbReference type="SUPFAM" id="SSF55729">
    <property type="entry name" value="Acyl-CoA N-acyltransferases (Nat)"/>
    <property type="match status" value="1"/>
</dbReference>
<dbReference type="InterPro" id="IPR000182">
    <property type="entry name" value="GNAT_dom"/>
</dbReference>
<dbReference type="PROSITE" id="PS51186">
    <property type="entry name" value="GNAT"/>
    <property type="match status" value="1"/>
</dbReference>
<reference evidence="3" key="1">
    <citation type="submission" date="2015-07" db="EMBL/GenBank/DDBJ databases">
        <authorList>
            <person name="Ju K.-S."/>
            <person name="Doroghazi J.R."/>
            <person name="Metcalf W.W."/>
        </authorList>
    </citation>
    <scope>NUCLEOTIDE SEQUENCE [LARGE SCALE GENOMIC DNA]</scope>
    <source>
        <strain evidence="3">NRRL 2290</strain>
    </source>
</reference>
<keyword evidence="3" id="KW-1185">Reference proteome</keyword>
<evidence type="ECO:0000313" key="2">
    <source>
        <dbReference type="EMBL" id="KOG31586.1"/>
    </source>
</evidence>
<name>A0A0L8L0G2_9ACTN</name>
<evidence type="ECO:0000313" key="3">
    <source>
        <dbReference type="Proteomes" id="UP000037251"/>
    </source>
</evidence>
<dbReference type="InterPro" id="IPR016181">
    <property type="entry name" value="Acyl_CoA_acyltransferase"/>
</dbReference>
<dbReference type="AlphaFoldDB" id="A0A0L8L0G2"/>
<proteinExistence type="predicted"/>
<dbReference type="GO" id="GO:0016747">
    <property type="term" value="F:acyltransferase activity, transferring groups other than amino-acyl groups"/>
    <property type="evidence" value="ECO:0007669"/>
    <property type="project" value="InterPro"/>
</dbReference>
<comment type="caution">
    <text evidence="2">The sequence shown here is derived from an EMBL/GenBank/DDBJ whole genome shotgun (WGS) entry which is preliminary data.</text>
</comment>
<keyword evidence="2" id="KW-0808">Transferase</keyword>
<dbReference type="PATRIC" id="fig|67356.5.peg.6497"/>
<protein>
    <submittedName>
        <fullName evidence="2">Acetyltransferase</fullName>
    </submittedName>
</protein>
<dbReference type="Pfam" id="PF00583">
    <property type="entry name" value="Acetyltransf_1"/>
    <property type="match status" value="1"/>
</dbReference>
<gene>
    <name evidence="2" type="ORF">ADK37_30365</name>
</gene>
<evidence type="ECO:0000259" key="1">
    <source>
        <dbReference type="PROSITE" id="PS51186"/>
    </source>
</evidence>
<dbReference type="Proteomes" id="UP000037251">
    <property type="component" value="Unassembled WGS sequence"/>
</dbReference>
<accession>A0A0L8L0G2</accession>
<dbReference type="OrthoDB" id="3371202at2"/>
<dbReference type="EMBL" id="LGUS01000195">
    <property type="protein sequence ID" value="KOG31586.1"/>
    <property type="molecule type" value="Genomic_DNA"/>
</dbReference>
<dbReference type="eggNOG" id="COG0456">
    <property type="taxonomic scope" value="Bacteria"/>
</dbReference>
<sequence>MGTQVFRGTELLTHADDLHSVYAEAFCAPPWNEDEEMAVEFGRRLPVDARRPGFTAALAFAGEEVTGFVTAWTTPTPFPTGRSYPEAAAGLGPERTAEWLCGAREIDELAVRAGARGAGLASGLLAAVVADAPEGRSWLLTSVRSPRAVTFYRRQGWVQVTHPSPDDTGIVVFLGPDHPARRHAAPALRARSGQL</sequence>
<organism evidence="2 3">
    <name type="scientific">Streptomyces resistomycificus</name>
    <dbReference type="NCBI Taxonomy" id="67356"/>
    <lineage>
        <taxon>Bacteria</taxon>
        <taxon>Bacillati</taxon>
        <taxon>Actinomycetota</taxon>
        <taxon>Actinomycetes</taxon>
        <taxon>Kitasatosporales</taxon>
        <taxon>Streptomycetaceae</taxon>
        <taxon>Streptomyces</taxon>
        <taxon>Streptomyces aurantiacus group</taxon>
    </lineage>
</organism>
<dbReference type="Gene3D" id="3.40.630.30">
    <property type="match status" value="1"/>
</dbReference>